<reference evidence="3" key="2">
    <citation type="submission" date="2021-08" db="EMBL/GenBank/DDBJ databases">
        <authorList>
            <person name="Tani A."/>
            <person name="Ola A."/>
            <person name="Ogura Y."/>
            <person name="Katsura K."/>
            <person name="Hayashi T."/>
        </authorList>
    </citation>
    <scope>NUCLEOTIDE SEQUENCE</scope>
    <source>
        <strain evidence="3">KCTC 52305</strain>
    </source>
</reference>
<keyword evidence="4" id="KW-1185">Reference proteome</keyword>
<reference evidence="3" key="1">
    <citation type="journal article" date="2021" name="Front. Microbiol.">
        <title>Comprehensive Comparative Genomics and Phenotyping of Methylobacterium Species.</title>
        <authorList>
            <person name="Alessa O."/>
            <person name="Ogura Y."/>
            <person name="Fujitani Y."/>
            <person name="Takami H."/>
            <person name="Hayashi T."/>
            <person name="Sahin N."/>
            <person name="Tani A."/>
        </authorList>
    </citation>
    <scope>NUCLEOTIDE SEQUENCE</scope>
    <source>
        <strain evidence="3">KCTC 52305</strain>
    </source>
</reference>
<dbReference type="Gene3D" id="3.40.50.2000">
    <property type="entry name" value="Glycogen Phosphorylase B"/>
    <property type="match status" value="1"/>
</dbReference>
<dbReference type="InterPro" id="IPR055050">
    <property type="entry name" value="WsaF_C"/>
</dbReference>
<dbReference type="Gene3D" id="3.40.50.11090">
    <property type="match status" value="1"/>
</dbReference>
<dbReference type="InterPro" id="IPR007739">
    <property type="entry name" value="RgpF"/>
</dbReference>
<accession>A0ABQ4QZE3</accession>
<evidence type="ECO:0000313" key="3">
    <source>
        <dbReference type="EMBL" id="GJD50628.1"/>
    </source>
</evidence>
<feature type="domain" description="WsaF N-terminal" evidence="1">
    <location>
        <begin position="1217"/>
        <end position="1375"/>
    </location>
</feature>
<evidence type="ECO:0000259" key="2">
    <source>
        <dbReference type="Pfam" id="PF22772"/>
    </source>
</evidence>
<dbReference type="Proteomes" id="UP001055167">
    <property type="component" value="Unassembled WGS sequence"/>
</dbReference>
<comment type="caution">
    <text evidence="3">The sequence shown here is derived from an EMBL/GenBank/DDBJ whole genome shotgun (WGS) entry which is preliminary data.</text>
</comment>
<evidence type="ECO:0000259" key="1">
    <source>
        <dbReference type="Pfam" id="PF21374"/>
    </source>
</evidence>
<dbReference type="Pfam" id="PF05045">
    <property type="entry name" value="RgpF"/>
    <property type="match status" value="2"/>
</dbReference>
<dbReference type="Pfam" id="PF22772">
    <property type="entry name" value="WsaF_C"/>
    <property type="match status" value="1"/>
</dbReference>
<dbReference type="EMBL" id="BPQH01000010">
    <property type="protein sequence ID" value="GJD50628.1"/>
    <property type="molecule type" value="Genomic_DNA"/>
</dbReference>
<protein>
    <recommendedName>
        <fullName evidence="5">Rhamnan synthesis protein F</fullName>
    </recommendedName>
</protein>
<evidence type="ECO:0000313" key="4">
    <source>
        <dbReference type="Proteomes" id="UP001055167"/>
    </source>
</evidence>
<feature type="domain" description="WsaF C-terminal" evidence="2">
    <location>
        <begin position="1412"/>
        <end position="1544"/>
    </location>
</feature>
<name>A0ABQ4QZE3_9HYPH</name>
<organism evidence="3 4">
    <name type="scientific">Methylobacterium crusticola</name>
    <dbReference type="NCBI Taxonomy" id="1697972"/>
    <lineage>
        <taxon>Bacteria</taxon>
        <taxon>Pseudomonadati</taxon>
        <taxon>Pseudomonadota</taxon>
        <taxon>Alphaproteobacteria</taxon>
        <taxon>Hyphomicrobiales</taxon>
        <taxon>Methylobacteriaceae</taxon>
        <taxon>Methylobacterium</taxon>
    </lineage>
</organism>
<dbReference type="InterPro" id="IPR048510">
    <property type="entry name" value="WsaF_N"/>
</dbReference>
<dbReference type="Pfam" id="PF21374">
    <property type="entry name" value="WsaF_N"/>
    <property type="match status" value="1"/>
</dbReference>
<proteinExistence type="predicted"/>
<evidence type="ECO:0008006" key="5">
    <source>
        <dbReference type="Google" id="ProtNLM"/>
    </source>
</evidence>
<dbReference type="SUPFAM" id="SSF53756">
    <property type="entry name" value="UDP-Glycosyltransferase/glycogen phosphorylase"/>
    <property type="match status" value="1"/>
</dbReference>
<gene>
    <name evidence="3" type="ORF">OPKNFCMD_3371</name>
</gene>
<sequence length="1588" mass="177357">MKISFSKSLLRRFAGRNYLIVESAFDRAWYLGAYPDVAETGLDPVEHYLEWGAAKGRRPTALFDAEWYLRTYPDAREDGRLPFLHFMQKGARAGCRPNPLFDVDWYVTEHGLDENQRRNPVGHYLSEVRSRTLRTSAMFDAAWYLAQYRHVIHDGLDPLSHYLTIGEPAGHGPNPLFDAHWYADRYGIPGGAAAAFADYRDHAGSRSPHPLFDAPWYLSVYPEVAQSGMDPLAHYLTEGTRRGYNPHPLFDTAYYLAQGGGQAPREHETPLVDYLADGRNWDRSTHPLFQAEWYRRQIPDIVAQGYNPLRHYVTHGAPAGYGPNPLFDYHWYADRYGIPGGAAAAFADYRDHAGSRSPHPLFDAPWYLGAYPEVAQSGMDPLAHYLTEGARRGYNPHPLFDTAYYLAQGGGQAPREHETPLVDYLADGRNWSRPTHPLFHGGWYLQHNGDVAAHGINPLRHFVQSGFREGRDPCALFRTAWYAERYPDVPASGRNPLVDYVTGGAYAGRDPNVIFDSDWYLLHNGDVADAKLDPLSHYVTSGWREGRNPSALFDGAWYQARYPETNRPDIDPLEHYLTMGMAAGYLIRPADRLTHDCDALDIPFEILRSPASLVDREVCLLVTYAGDGRVADHVLSQVKALRQAGLAVVLVVVTEGLNEPLAPVLDRVDGLLVRLNHGWDFAAWATALAAFPDVWQARLLILANDSLYGPTSQEQLCAILDAVRASDKDLVALCDSHQVKRHLMSFFTAVTPAGLKQKALRDFWNGVRSNRDKQTVINEYEVRSIERWEHLGIRYEVLFPDEPTESPPLNPTLHGWRDLLVRGFPFVKAQLLRERPHQIEIDGWEEAFGGNPGLVPEIEAHLALRRRHAVVPMRPVPSPKQRFVQGDALKTYYGATTSCRPAEEVDLALEVPFRPVGGEALALPERVAVVAHVFYPDFCADLAAHLRHIPVPADLFVSTDTEAKKQEILDALAGYANGALEIRVLPNIGRDIAPMLVGFRDVFARYDVFLHLHSKKSPHDPVFAPWRDYLLANILGCDATVRSILHLLTAEDVGIVFSQHFGPVRHLLNFGYNFERMKDLLARCGVALSKDLVLEFPSSSFFWGRSAALAPLLDLGLDWSDFPAEAGQVDGTIAHAIERSLLYVTERAGLRWAKVAQAGRVPVETLVPVQGAADAALALARVHRPLLRNRIPRPKEAHLVSEINPIATRRDRSERPRLNLLIPTLQPAKTFGGLTTAIRLFEELAAAFGDAVDLRIVSVSERIDLNSMLRFPGYRLLPISTASDALPKVVLDASERQRGYLTVRRNDVFVATAWWTAHNAYQFQDDQAMLHGRKQPVVYLIQDHEPDFYGWSSQYGQAQRTYARPDDTVALLNSEELANFHRHRYGLGEARVVPFQLNASIGAALSPRPRERIILVYGRPGTARNCFGLLCRALGLWQRAEPVEADRWRIVSAGEDFDPVAVSQVRNLEVRGKLSLAEYGEMLSKAAVGVSLMASPHPSYPPLEMAYAGLRTVTNAFEEKDLSKRSPNILSVPSLDAEEIAAALAEAVRAASPTIGTIVPETPLATIPCAIPPYDPAELAGRIRNLFS</sequence>